<name>A0A922SHJ2_SPOEX</name>
<gene>
    <name evidence="2" type="ORF">HF086_012012</name>
</gene>
<protein>
    <submittedName>
        <fullName evidence="2">Uncharacterized protein</fullName>
    </submittedName>
</protein>
<evidence type="ECO:0000313" key="2">
    <source>
        <dbReference type="EMBL" id="KAH9637399.1"/>
    </source>
</evidence>
<keyword evidence="1" id="KW-0732">Signal</keyword>
<accession>A0A922SHJ2</accession>
<evidence type="ECO:0000313" key="3">
    <source>
        <dbReference type="Proteomes" id="UP000814243"/>
    </source>
</evidence>
<evidence type="ECO:0000256" key="1">
    <source>
        <dbReference type="SAM" id="SignalP"/>
    </source>
</evidence>
<organism evidence="2 3">
    <name type="scientific">Spodoptera exigua</name>
    <name type="common">Beet armyworm</name>
    <name type="synonym">Noctua fulgens</name>
    <dbReference type="NCBI Taxonomy" id="7107"/>
    <lineage>
        <taxon>Eukaryota</taxon>
        <taxon>Metazoa</taxon>
        <taxon>Ecdysozoa</taxon>
        <taxon>Arthropoda</taxon>
        <taxon>Hexapoda</taxon>
        <taxon>Insecta</taxon>
        <taxon>Pterygota</taxon>
        <taxon>Neoptera</taxon>
        <taxon>Endopterygota</taxon>
        <taxon>Lepidoptera</taxon>
        <taxon>Glossata</taxon>
        <taxon>Ditrysia</taxon>
        <taxon>Noctuoidea</taxon>
        <taxon>Noctuidae</taxon>
        <taxon>Amphipyrinae</taxon>
        <taxon>Spodoptera</taxon>
    </lineage>
</organism>
<feature type="chain" id="PRO_5038116829" evidence="1">
    <location>
        <begin position="18"/>
        <end position="510"/>
    </location>
</feature>
<dbReference type="AlphaFoldDB" id="A0A922SHJ2"/>
<dbReference type="EMBL" id="JACEFF010000447">
    <property type="protein sequence ID" value="KAH9637399.1"/>
    <property type="molecule type" value="Genomic_DNA"/>
</dbReference>
<reference evidence="2" key="1">
    <citation type="journal article" date="2021" name="G3 (Bethesda)">
        <title>Genome and transcriptome analysis of the beet armyworm Spodoptera exigua reveals targets for pest control. .</title>
        <authorList>
            <person name="Simon S."/>
            <person name="Breeschoten T."/>
            <person name="Jansen H.J."/>
            <person name="Dirks R.P."/>
            <person name="Schranz M.E."/>
            <person name="Ros V.I.D."/>
        </authorList>
    </citation>
    <scope>NUCLEOTIDE SEQUENCE</scope>
    <source>
        <strain evidence="2">TB_SE_WUR_2020</strain>
    </source>
</reference>
<comment type="caution">
    <text evidence="2">The sequence shown here is derived from an EMBL/GenBank/DDBJ whole genome shotgun (WGS) entry which is preliminary data.</text>
</comment>
<feature type="signal peptide" evidence="1">
    <location>
        <begin position="1"/>
        <end position="17"/>
    </location>
</feature>
<proteinExistence type="predicted"/>
<dbReference type="Proteomes" id="UP000814243">
    <property type="component" value="Unassembled WGS sequence"/>
</dbReference>
<sequence length="510" mass="56970">MWWPAGLGNLTVKTLFAILTLFTDDHRYSFKGNKAALELDRFNRRLIKSVARLLLHEKKPESEVWKTLKRDTGCNCELLWWDTHASTDIEEAGASFHSRGSNASDLELVEPVVETIDLRQESDETLQGESNNDETLPRIVKVKQEPPDPDLEPQPQVEPKKSIYQEVLESTLKENQVIDAMLNSGYFDDYNDEEKDLEEVDLEEKEETMMPQITCVFSNVSESNLHNYSGTDKNTLAIGDGIDSDTSKLDNTDTVTNEVDVEPVTGDNQTRAVDVDGEIETVEDDVIKLDVAIEGNNVVEETKDVVEDDNVTDTVKIDSNTVTVQDRDGIVTIDEDDLTNADKRNDNNVTELVEENTQINKDDIVTEETPVVDLVAPISKGDNIIDNESVHEENLVQNENKNVEDGEETGSISKPVIITDSEDENSDAIVEPMDTALDYSATNIAENTVPEDTGDFKTTNEDIDCKANVKVEALKYSFGEIPNEFSFVDDGIELVDDGIAFEDYDDQIGE</sequence>